<dbReference type="PROSITE" id="PS51740">
    <property type="entry name" value="SPOVT_ABRB"/>
    <property type="match status" value="2"/>
</dbReference>
<reference evidence="4 5" key="1">
    <citation type="submission" date="2016-10" db="EMBL/GenBank/DDBJ databases">
        <authorList>
            <person name="de Groot N.N."/>
        </authorList>
    </citation>
    <scope>NUCLEOTIDE SEQUENCE [LARGE SCALE GENOMIC DNA]</scope>
    <source>
        <strain evidence="4 5">DSM 16213</strain>
    </source>
</reference>
<dbReference type="OrthoDB" id="9807753at2"/>
<keyword evidence="1" id="KW-0963">Cytoplasm</keyword>
<keyword evidence="1" id="KW-0805">Transcription regulation</keyword>
<evidence type="ECO:0000313" key="5">
    <source>
        <dbReference type="Proteomes" id="UP000199585"/>
    </source>
</evidence>
<comment type="subcellular location">
    <subcellularLocation>
        <location evidence="1">Cytoplasm</location>
        <location evidence="1">Nucleoid</location>
    </subcellularLocation>
</comment>
<dbReference type="EMBL" id="FOCI01000001">
    <property type="protein sequence ID" value="SEM53831.1"/>
    <property type="molecule type" value="Genomic_DNA"/>
</dbReference>
<keyword evidence="1" id="KW-0804">Transcription</keyword>
<gene>
    <name evidence="1" type="primary">mraZ</name>
    <name evidence="4" type="ORF">SAMN04488003_101459</name>
</gene>
<name>A0A1H7Z6J5_9RHOB</name>
<evidence type="ECO:0000256" key="2">
    <source>
        <dbReference type="PROSITE-ProRule" id="PRU01076"/>
    </source>
</evidence>
<comment type="similarity">
    <text evidence="1">Belongs to the MraZ family.</text>
</comment>
<feature type="domain" description="SpoVT-AbrB" evidence="3">
    <location>
        <begin position="92"/>
        <end position="136"/>
    </location>
</feature>
<dbReference type="InterPro" id="IPR003444">
    <property type="entry name" value="MraZ"/>
</dbReference>
<keyword evidence="1 2" id="KW-0238">DNA-binding</keyword>
<dbReference type="GO" id="GO:0005737">
    <property type="term" value="C:cytoplasm"/>
    <property type="evidence" value="ECO:0007669"/>
    <property type="project" value="UniProtKB-UniRule"/>
</dbReference>
<dbReference type="InterPro" id="IPR038619">
    <property type="entry name" value="MraZ_sf"/>
</dbReference>
<evidence type="ECO:0000256" key="1">
    <source>
        <dbReference type="HAMAP-Rule" id="MF_01008"/>
    </source>
</evidence>
<evidence type="ECO:0000313" key="4">
    <source>
        <dbReference type="EMBL" id="SEM53831.1"/>
    </source>
</evidence>
<comment type="subunit">
    <text evidence="1">Forms oligomers.</text>
</comment>
<keyword evidence="5" id="KW-1185">Reference proteome</keyword>
<dbReference type="GO" id="GO:2000143">
    <property type="term" value="P:negative regulation of DNA-templated transcription initiation"/>
    <property type="evidence" value="ECO:0007669"/>
    <property type="project" value="TreeGrafter"/>
</dbReference>
<dbReference type="HAMAP" id="MF_01008">
    <property type="entry name" value="MraZ"/>
    <property type="match status" value="1"/>
</dbReference>
<dbReference type="InterPro" id="IPR035642">
    <property type="entry name" value="MraZ_N"/>
</dbReference>
<dbReference type="PANTHER" id="PTHR34701">
    <property type="entry name" value="TRANSCRIPTIONAL REGULATOR MRAZ"/>
    <property type="match status" value="1"/>
</dbReference>
<proteinExistence type="inferred from homology"/>
<dbReference type="Gene3D" id="3.40.1550.20">
    <property type="entry name" value="Transcriptional regulator MraZ domain"/>
    <property type="match status" value="1"/>
</dbReference>
<dbReference type="InterPro" id="IPR007159">
    <property type="entry name" value="SpoVT-AbrB_dom"/>
</dbReference>
<dbReference type="InterPro" id="IPR037914">
    <property type="entry name" value="SpoVT-AbrB_sf"/>
</dbReference>
<dbReference type="GO" id="GO:0000976">
    <property type="term" value="F:transcription cis-regulatory region binding"/>
    <property type="evidence" value="ECO:0007669"/>
    <property type="project" value="TreeGrafter"/>
</dbReference>
<dbReference type="CDD" id="cd16320">
    <property type="entry name" value="MraZ_N"/>
    <property type="match status" value="1"/>
</dbReference>
<dbReference type="Proteomes" id="UP000199585">
    <property type="component" value="Unassembled WGS sequence"/>
</dbReference>
<dbReference type="AlphaFoldDB" id="A0A1H7Z6J5"/>
<accession>A0A1H7Z6J5</accession>
<dbReference type="PANTHER" id="PTHR34701:SF1">
    <property type="entry name" value="TRANSCRIPTIONAL REGULATOR MRAZ"/>
    <property type="match status" value="1"/>
</dbReference>
<protein>
    <recommendedName>
        <fullName evidence="1">Transcriptional regulator MraZ</fullName>
    </recommendedName>
</protein>
<dbReference type="SUPFAM" id="SSF89447">
    <property type="entry name" value="AbrB/MazE/MraZ-like"/>
    <property type="match status" value="1"/>
</dbReference>
<dbReference type="GO" id="GO:0003700">
    <property type="term" value="F:DNA-binding transcription factor activity"/>
    <property type="evidence" value="ECO:0007669"/>
    <property type="project" value="UniProtKB-UniRule"/>
</dbReference>
<sequence length="163" mass="18255">MNLSFTSQYQSKVDAKGRMSIPAKFRRVIEAGDPAWSVDQPMTAKILFGPHLKATLQVMTVAAFEDKIARILAMPDNNPNKPMLRKLFMGFSEDLAIDKDGRVVMPLRFREKLGVVEGDLAFMGLGEFFQIWQAESFADDVDAPLDAWLQDQPADFDPMSLAV</sequence>
<evidence type="ECO:0000259" key="3">
    <source>
        <dbReference type="PROSITE" id="PS51740"/>
    </source>
</evidence>
<dbReference type="GO" id="GO:0009295">
    <property type="term" value="C:nucleoid"/>
    <property type="evidence" value="ECO:0007669"/>
    <property type="project" value="UniProtKB-SubCell"/>
</dbReference>
<dbReference type="STRING" id="245187.SAMN04488003_101459"/>
<feature type="domain" description="SpoVT-AbrB" evidence="3">
    <location>
        <begin position="8"/>
        <end position="59"/>
    </location>
</feature>
<organism evidence="4 5">
    <name type="scientific">Loktanella fryxellensis</name>
    <dbReference type="NCBI Taxonomy" id="245187"/>
    <lineage>
        <taxon>Bacteria</taxon>
        <taxon>Pseudomonadati</taxon>
        <taxon>Pseudomonadota</taxon>
        <taxon>Alphaproteobacteria</taxon>
        <taxon>Rhodobacterales</taxon>
        <taxon>Roseobacteraceae</taxon>
        <taxon>Loktanella</taxon>
    </lineage>
</organism>
<dbReference type="RefSeq" id="WP_089898209.1">
    <property type="nucleotide sequence ID" value="NZ_FOCI01000001.1"/>
</dbReference>